<reference evidence="1 2" key="1">
    <citation type="submission" date="2024-05" db="EMBL/GenBank/DDBJ databases">
        <title>Culex pipiens pipiens assembly and annotation.</title>
        <authorList>
            <person name="Alout H."/>
            <person name="Durand T."/>
        </authorList>
    </citation>
    <scope>NUCLEOTIDE SEQUENCE [LARGE SCALE GENOMIC DNA]</scope>
    <source>
        <strain evidence="1">HA-2024</strain>
        <tissue evidence="1">Whole body</tissue>
    </source>
</reference>
<comment type="caution">
    <text evidence="1">The sequence shown here is derived from an EMBL/GenBank/DDBJ whole genome shotgun (WGS) entry which is preliminary data.</text>
</comment>
<dbReference type="PANTHER" id="PTHR33327:SF3">
    <property type="entry name" value="RNA-DIRECTED DNA POLYMERASE"/>
    <property type="match status" value="1"/>
</dbReference>
<evidence type="ECO:0000313" key="1">
    <source>
        <dbReference type="EMBL" id="KAL1375085.1"/>
    </source>
</evidence>
<sequence length="153" mass="16108">SCSDSTTADKYDTLKAAVIAHFRPSESQQLTSLLSGMTLGDRKPSALLSEMRRLGGTGCTDSVLANLWLRALPSTVTAIIAAMPATTSLDEQAKVADKILEAPHGESFAVKAEPICRAGFPSWAFQVACIGASSTIAIRDEIPAALDMLVSLQ</sequence>
<protein>
    <recommendedName>
        <fullName evidence="3">Vitellogenin</fullName>
    </recommendedName>
</protein>
<dbReference type="PANTHER" id="PTHR33327">
    <property type="entry name" value="ENDONUCLEASE"/>
    <property type="match status" value="1"/>
</dbReference>
<accession>A0ABD1CFB6</accession>
<feature type="non-terminal residue" evidence="1">
    <location>
        <position position="1"/>
    </location>
</feature>
<gene>
    <name evidence="1" type="ORF">pipiens_017711</name>
</gene>
<dbReference type="AlphaFoldDB" id="A0ABD1CFB6"/>
<evidence type="ECO:0000313" key="2">
    <source>
        <dbReference type="Proteomes" id="UP001562425"/>
    </source>
</evidence>
<name>A0ABD1CFB6_CULPP</name>
<organism evidence="1 2">
    <name type="scientific">Culex pipiens pipiens</name>
    <name type="common">Northern house mosquito</name>
    <dbReference type="NCBI Taxonomy" id="38569"/>
    <lineage>
        <taxon>Eukaryota</taxon>
        <taxon>Metazoa</taxon>
        <taxon>Ecdysozoa</taxon>
        <taxon>Arthropoda</taxon>
        <taxon>Hexapoda</taxon>
        <taxon>Insecta</taxon>
        <taxon>Pterygota</taxon>
        <taxon>Neoptera</taxon>
        <taxon>Endopterygota</taxon>
        <taxon>Diptera</taxon>
        <taxon>Nematocera</taxon>
        <taxon>Culicoidea</taxon>
        <taxon>Culicidae</taxon>
        <taxon>Culicinae</taxon>
        <taxon>Culicini</taxon>
        <taxon>Culex</taxon>
        <taxon>Culex</taxon>
    </lineage>
</organism>
<dbReference type="EMBL" id="JBEHCU010012798">
    <property type="protein sequence ID" value="KAL1375085.1"/>
    <property type="molecule type" value="Genomic_DNA"/>
</dbReference>
<evidence type="ECO:0008006" key="3">
    <source>
        <dbReference type="Google" id="ProtNLM"/>
    </source>
</evidence>
<feature type="non-terminal residue" evidence="1">
    <location>
        <position position="153"/>
    </location>
</feature>
<dbReference type="Proteomes" id="UP001562425">
    <property type="component" value="Unassembled WGS sequence"/>
</dbReference>
<proteinExistence type="predicted"/>
<keyword evidence="2" id="KW-1185">Reference proteome</keyword>